<dbReference type="GO" id="GO:0009252">
    <property type="term" value="P:peptidoglycan biosynthetic process"/>
    <property type="evidence" value="ECO:0007669"/>
    <property type="project" value="UniProtKB-KW"/>
</dbReference>
<feature type="active site" description="Proton donor/acceptor" evidence="1">
    <location>
        <position position="128"/>
    </location>
</feature>
<reference evidence="3 4" key="1">
    <citation type="submission" date="2016-12" db="EMBL/GenBank/DDBJ databases">
        <authorList>
            <person name="Song W.-J."/>
            <person name="Kurnit D.M."/>
        </authorList>
    </citation>
    <scope>NUCLEOTIDE SEQUENCE [LARGE SCALE GENOMIC DNA]</scope>
    <source>
        <strain evidence="3 4">CGMCC 1.10808</strain>
    </source>
</reference>
<dbReference type="GO" id="GO:0016740">
    <property type="term" value="F:transferase activity"/>
    <property type="evidence" value="ECO:0007669"/>
    <property type="project" value="InterPro"/>
</dbReference>
<dbReference type="PANTHER" id="PTHR38589:SF1">
    <property type="entry name" value="BLR0621 PROTEIN"/>
    <property type="match status" value="1"/>
</dbReference>
<dbReference type="RefSeq" id="WP_072746863.1">
    <property type="nucleotide sequence ID" value="NZ_FOHL01000001.1"/>
</dbReference>
<evidence type="ECO:0000313" key="3">
    <source>
        <dbReference type="EMBL" id="SHN62468.1"/>
    </source>
</evidence>
<sequence>MSPDDLLVTPWGALFRGRFMPCAVGRGGIARDKREGDGVTPAGRFALLGVWWRPDRGPRPRADARAIGPGMGWSDDPADPLYNRPVRLGRGFGAERMRRADRLYDLVGDIDWNRAAPRPGAGSAIFLHVWRGPRHPTQGCVAFAERDLRRILAGWRPWSRIEIRPGPLAPPRR</sequence>
<organism evidence="3 4">
    <name type="scientific">Oceanicella actignis</name>
    <dbReference type="NCBI Taxonomy" id="1189325"/>
    <lineage>
        <taxon>Bacteria</taxon>
        <taxon>Pseudomonadati</taxon>
        <taxon>Pseudomonadota</taxon>
        <taxon>Alphaproteobacteria</taxon>
        <taxon>Rhodobacterales</taxon>
        <taxon>Paracoccaceae</taxon>
        <taxon>Oceanicella</taxon>
    </lineage>
</organism>
<comment type="pathway">
    <text evidence="1">Cell wall biogenesis; peptidoglycan biosynthesis.</text>
</comment>
<dbReference type="AlphaFoldDB" id="A0A1M7SVL5"/>
<accession>A0A1M7SVL5</accession>
<proteinExistence type="predicted"/>
<gene>
    <name evidence="3" type="ORF">SAMN05216200_103297</name>
</gene>
<keyword evidence="4" id="KW-1185">Reference proteome</keyword>
<dbReference type="STRING" id="1189325.SAMN04488119_101296"/>
<dbReference type="PROSITE" id="PS52029">
    <property type="entry name" value="LD_TPASE"/>
    <property type="match status" value="1"/>
</dbReference>
<dbReference type="Pfam" id="PF03734">
    <property type="entry name" value="YkuD"/>
    <property type="match status" value="1"/>
</dbReference>
<dbReference type="GO" id="GO:0008360">
    <property type="term" value="P:regulation of cell shape"/>
    <property type="evidence" value="ECO:0007669"/>
    <property type="project" value="UniProtKB-UniRule"/>
</dbReference>
<protein>
    <submittedName>
        <fullName evidence="3">L,D-transpeptidase catalytic domain</fullName>
    </submittedName>
</protein>
<evidence type="ECO:0000259" key="2">
    <source>
        <dbReference type="PROSITE" id="PS52029"/>
    </source>
</evidence>
<evidence type="ECO:0000256" key="1">
    <source>
        <dbReference type="PROSITE-ProRule" id="PRU01373"/>
    </source>
</evidence>
<name>A0A1M7SVL5_9RHOB</name>
<feature type="domain" description="L,D-TPase catalytic" evidence="2">
    <location>
        <begin position="1"/>
        <end position="164"/>
    </location>
</feature>
<keyword evidence="1" id="KW-0573">Peptidoglycan synthesis</keyword>
<keyword evidence="1" id="KW-0961">Cell wall biogenesis/degradation</keyword>
<dbReference type="PANTHER" id="PTHR38589">
    <property type="entry name" value="BLR0621 PROTEIN"/>
    <property type="match status" value="1"/>
</dbReference>
<dbReference type="Proteomes" id="UP000184066">
    <property type="component" value="Unassembled WGS sequence"/>
</dbReference>
<dbReference type="OrthoDB" id="9804204at2"/>
<dbReference type="EMBL" id="FRDL01000003">
    <property type="protein sequence ID" value="SHN62468.1"/>
    <property type="molecule type" value="Genomic_DNA"/>
</dbReference>
<evidence type="ECO:0000313" key="4">
    <source>
        <dbReference type="Proteomes" id="UP000184066"/>
    </source>
</evidence>
<dbReference type="GO" id="GO:0071555">
    <property type="term" value="P:cell wall organization"/>
    <property type="evidence" value="ECO:0007669"/>
    <property type="project" value="UniProtKB-UniRule"/>
</dbReference>
<keyword evidence="1" id="KW-0133">Cell shape</keyword>
<dbReference type="InterPro" id="IPR005490">
    <property type="entry name" value="LD_TPept_cat_dom"/>
</dbReference>
<feature type="active site" description="Nucleophile" evidence="1">
    <location>
        <position position="140"/>
    </location>
</feature>